<accession>A0A1I6NYE9</accession>
<dbReference type="CDD" id="cd18799">
    <property type="entry name" value="SF2_C_EcoAI-like"/>
    <property type="match status" value="1"/>
</dbReference>
<organism evidence="3 4">
    <name type="scientific">Sphingobacterium wenxiniae</name>
    <dbReference type="NCBI Taxonomy" id="683125"/>
    <lineage>
        <taxon>Bacteria</taxon>
        <taxon>Pseudomonadati</taxon>
        <taxon>Bacteroidota</taxon>
        <taxon>Sphingobacteriia</taxon>
        <taxon>Sphingobacteriales</taxon>
        <taxon>Sphingobacteriaceae</taxon>
        <taxon>Sphingobacterium</taxon>
    </lineage>
</organism>
<gene>
    <name evidence="3" type="ORF">SAMN05660206_101178</name>
</gene>
<keyword evidence="4" id="KW-1185">Reference proteome</keyword>
<feature type="domain" description="Helicase C-terminal" evidence="2">
    <location>
        <begin position="648"/>
        <end position="819"/>
    </location>
</feature>
<dbReference type="GO" id="GO:0006304">
    <property type="term" value="P:DNA modification"/>
    <property type="evidence" value="ECO:0007669"/>
    <property type="project" value="InterPro"/>
</dbReference>
<dbReference type="InterPro" id="IPR050742">
    <property type="entry name" value="Helicase_Restrict-Modif_Enz"/>
</dbReference>
<dbReference type="Pfam" id="PF04851">
    <property type="entry name" value="ResIII"/>
    <property type="match status" value="1"/>
</dbReference>
<dbReference type="GO" id="GO:0016787">
    <property type="term" value="F:hydrolase activity"/>
    <property type="evidence" value="ECO:0007669"/>
    <property type="project" value="InterPro"/>
</dbReference>
<evidence type="ECO:0000259" key="2">
    <source>
        <dbReference type="PROSITE" id="PS51194"/>
    </source>
</evidence>
<dbReference type="SMART" id="SM00490">
    <property type="entry name" value="HELICc"/>
    <property type="match status" value="1"/>
</dbReference>
<dbReference type="GO" id="GO:0003677">
    <property type="term" value="F:DNA binding"/>
    <property type="evidence" value="ECO:0007669"/>
    <property type="project" value="InterPro"/>
</dbReference>
<dbReference type="InterPro" id="IPR027417">
    <property type="entry name" value="P-loop_NTPase"/>
</dbReference>
<dbReference type="InterPro" id="IPR001650">
    <property type="entry name" value="Helicase_C-like"/>
</dbReference>
<dbReference type="PANTHER" id="PTHR47396:SF1">
    <property type="entry name" value="ATP-DEPENDENT HELICASE IRC3-RELATED"/>
    <property type="match status" value="1"/>
</dbReference>
<dbReference type="Gene3D" id="3.90.1570.30">
    <property type="match status" value="1"/>
</dbReference>
<dbReference type="SUPFAM" id="SSF52540">
    <property type="entry name" value="P-loop containing nucleoside triphosphate hydrolases"/>
    <property type="match status" value="1"/>
</dbReference>
<dbReference type="NCBIfam" id="NF008521">
    <property type="entry name" value="PRK11448.1"/>
    <property type="match status" value="1"/>
</dbReference>
<dbReference type="Pfam" id="PF00271">
    <property type="entry name" value="Helicase_C"/>
    <property type="match status" value="1"/>
</dbReference>
<dbReference type="PROSITE" id="PS51194">
    <property type="entry name" value="HELICASE_CTER"/>
    <property type="match status" value="1"/>
</dbReference>
<dbReference type="AlphaFoldDB" id="A0A1I6NYE9"/>
<dbReference type="InterPro" id="IPR006935">
    <property type="entry name" value="Helicase/UvrB_N"/>
</dbReference>
<evidence type="ECO:0000313" key="3">
    <source>
        <dbReference type="EMBL" id="SFS33002.1"/>
    </source>
</evidence>
<dbReference type="InterPro" id="IPR014001">
    <property type="entry name" value="Helicase_ATP-bd"/>
</dbReference>
<dbReference type="OrthoDB" id="9759819at2"/>
<evidence type="ECO:0000313" key="4">
    <source>
        <dbReference type="Proteomes" id="UP000198785"/>
    </source>
</evidence>
<sequence length="1079" mass="124834">MARSNFQFLEEEYALLYNLAQAAEYNLYQDPATSLFKLRQYGEYMAKQIFETYGMELPEDTKFQNLVYVLRNQGILPSNVIDHFTILRKQGNDAVHEYIGTTEGATSSLFSAFKLGKWFYESYSVKNRDISAFRFSKPENLDTRHALHILEEENKVLKQQYEKAIAAHKPVSLEEQQAFTERAKRSANKLDMDEAQTRELIDVNLRKMGWEADTKLLNAKTHKSQPERGRNMAIAEWPVKGGYADYALFIGTSLYGVIEAKKYGQDISTNLDQSKRYALNIVPQEGVDILGDWDGYKVPFLYSTNGREYLQQIATKSGVWYLDVRQKYNNSKSIKGFHSPEDLQKKFEQDIALANKKLKENSLDFLQLKTGLSLRDYQIRAIQAVENVIVHHPDINRALLAMATGTGKTRTIIGLAYRLIQTNRFKRILFLVDRTLLAKQALDGFKDYKVDDLKSFSDIYHIDGLKTTWPDIDSRIHFATVQSMVKRLYHNDSEDKALSIDAYDCIIVDEAHRGYLLDKEMDDEEIYFKNQDDYVSKYRQVLDYFDAFAVGLTATPALHTTEIFNKPVFNYGLREAVLDGYLIDQDPPIKITTKLSEEGIVWEKGEKPTVYDKEGNQIVELEELEDELKFDVSGFNKRIITENFNRTVLRELVNHIDPDGEAKTLIFAATDEHADMIVKILKEEYYEAGIPVPDDAVVKITGKSDQPEDKVKRYKNEKYPNIAVTVDLLTTGIDVPKICNLVFMRRVRSRILYDQMIGRATRLCPEINKESFRVFDAVNLYENIKDYTEMKPLVVNPTADFRTLSEEFQHIQSEDRAAQQVDQIIAKLQRKKRAKGLDTEKVKYFTGSDSLDDFIASIREKPITEQIERLSETNELWKYLDEFKPTPGHQFYSNHADVLRDVTVGYGDSEKPEDYIEGFKQFLEENQNKIAALRLIATAPTQLKRADLKELIILLDTKGYTLRTLREAWKNVNRQDVAADIIAYIRTLMLGSALISREDRVKQAFEKLYQEQNWTVPQKNLLQRIEKQMIAEAIVTVEDLDKEPFDEMGGFDRINKRFENQLPDILQRIYTYQWLDISG</sequence>
<dbReference type="CDD" id="cd18032">
    <property type="entry name" value="DEXHc_RE_I_III_res"/>
    <property type="match status" value="1"/>
</dbReference>
<dbReference type="InterPro" id="IPR013670">
    <property type="entry name" value="EcoEI_R_C_dom"/>
</dbReference>
<proteinExistence type="predicted"/>
<dbReference type="Pfam" id="PF08463">
    <property type="entry name" value="EcoEI_R_C"/>
    <property type="match status" value="1"/>
</dbReference>
<dbReference type="EMBL" id="FOZZ01000001">
    <property type="protein sequence ID" value="SFS33002.1"/>
    <property type="molecule type" value="Genomic_DNA"/>
</dbReference>
<dbReference type="SMART" id="SM00487">
    <property type="entry name" value="DEXDc"/>
    <property type="match status" value="1"/>
</dbReference>
<evidence type="ECO:0000259" key="1">
    <source>
        <dbReference type="PROSITE" id="PS51192"/>
    </source>
</evidence>
<dbReference type="STRING" id="683125.SAMN05660206_101178"/>
<name>A0A1I6NYE9_9SPHI</name>
<reference evidence="3 4" key="1">
    <citation type="submission" date="2016-10" db="EMBL/GenBank/DDBJ databases">
        <authorList>
            <person name="de Groot N.N."/>
        </authorList>
    </citation>
    <scope>NUCLEOTIDE SEQUENCE [LARGE SCALE GENOMIC DNA]</scope>
    <source>
        <strain evidence="3 4">DSM 22789</strain>
    </source>
</reference>
<dbReference type="GO" id="GO:0005829">
    <property type="term" value="C:cytosol"/>
    <property type="evidence" value="ECO:0007669"/>
    <property type="project" value="TreeGrafter"/>
</dbReference>
<dbReference type="PROSITE" id="PS51192">
    <property type="entry name" value="HELICASE_ATP_BIND_1"/>
    <property type="match status" value="1"/>
</dbReference>
<dbReference type="PANTHER" id="PTHR47396">
    <property type="entry name" value="TYPE I RESTRICTION ENZYME ECOKI R PROTEIN"/>
    <property type="match status" value="1"/>
</dbReference>
<dbReference type="Proteomes" id="UP000198785">
    <property type="component" value="Unassembled WGS sequence"/>
</dbReference>
<dbReference type="RefSeq" id="WP_093363274.1">
    <property type="nucleotide sequence ID" value="NZ_FOZZ01000001.1"/>
</dbReference>
<dbReference type="GO" id="GO:0005524">
    <property type="term" value="F:ATP binding"/>
    <property type="evidence" value="ECO:0007669"/>
    <property type="project" value="InterPro"/>
</dbReference>
<protein>
    <submittedName>
        <fullName evidence="3">Type I restriction enzyme, R subunit</fullName>
    </submittedName>
</protein>
<feature type="domain" description="Helicase ATP-binding" evidence="1">
    <location>
        <begin position="389"/>
        <end position="574"/>
    </location>
</feature>
<dbReference type="Gene3D" id="3.40.50.300">
    <property type="entry name" value="P-loop containing nucleotide triphosphate hydrolases"/>
    <property type="match status" value="2"/>
</dbReference>